<dbReference type="Gene3D" id="3.30.70.270">
    <property type="match status" value="2"/>
</dbReference>
<dbReference type="GO" id="GO:0015074">
    <property type="term" value="P:DNA integration"/>
    <property type="evidence" value="ECO:0007669"/>
    <property type="project" value="InterPro"/>
</dbReference>
<dbReference type="Pfam" id="PF00665">
    <property type="entry name" value="rve"/>
    <property type="match status" value="1"/>
</dbReference>
<dbReference type="FunFam" id="1.10.340.70:FF:000003">
    <property type="entry name" value="Protein CBG25708"/>
    <property type="match status" value="1"/>
</dbReference>
<feature type="domain" description="Integrase catalytic" evidence="4">
    <location>
        <begin position="452"/>
        <end position="609"/>
    </location>
</feature>
<keyword evidence="6" id="KW-1185">Reference proteome</keyword>
<evidence type="ECO:0000313" key="6">
    <source>
        <dbReference type="Proteomes" id="UP000663828"/>
    </source>
</evidence>
<feature type="compositionally biased region" description="Polar residues" evidence="2">
    <location>
        <begin position="705"/>
        <end position="724"/>
    </location>
</feature>
<dbReference type="InterPro" id="IPR000477">
    <property type="entry name" value="RT_dom"/>
</dbReference>
<comment type="caution">
    <text evidence="5">The sequence shown here is derived from an EMBL/GenBank/DDBJ whole genome shotgun (WGS) entry which is preliminary data.</text>
</comment>
<evidence type="ECO:0000256" key="1">
    <source>
        <dbReference type="ARBA" id="ARBA00023268"/>
    </source>
</evidence>
<dbReference type="InterPro" id="IPR043128">
    <property type="entry name" value="Rev_trsase/Diguanyl_cyclase"/>
</dbReference>
<dbReference type="CDD" id="cd01647">
    <property type="entry name" value="RT_LTR"/>
    <property type="match status" value="1"/>
</dbReference>
<dbReference type="InterPro" id="IPR036397">
    <property type="entry name" value="RNaseH_sf"/>
</dbReference>
<name>A0A814UY37_ADIRI</name>
<dbReference type="Gene3D" id="3.30.420.10">
    <property type="entry name" value="Ribonuclease H-like superfamily/Ribonuclease H"/>
    <property type="match status" value="1"/>
</dbReference>
<accession>A0A814UY37</accession>
<dbReference type="Pfam" id="PF17921">
    <property type="entry name" value="Integrase_H2C2"/>
    <property type="match status" value="1"/>
</dbReference>
<dbReference type="PANTHER" id="PTHR37984:SF5">
    <property type="entry name" value="PROTEIN NYNRIN-LIKE"/>
    <property type="match status" value="1"/>
</dbReference>
<dbReference type="PANTHER" id="PTHR37984">
    <property type="entry name" value="PROTEIN CBG26694"/>
    <property type="match status" value="1"/>
</dbReference>
<feature type="region of interest" description="Disordered" evidence="2">
    <location>
        <begin position="703"/>
        <end position="744"/>
    </location>
</feature>
<sequence>MPFGIANAPAIFQRIIDQVLAGIPNSIAYLDDILITGKSEEEHLATLEMVLEKLSDFGLRCNMEKCSFFKEEVTYLGYIISSNGKQPDSTRVEAIQKLPVPTDVKQVEAFIGKVNYYGKFIPNFSTLCNPLNRLRQNNVKWNWDASCQKAFDALKKQLSETTMLVHFDQQLPLILATDASSYGIGAVLMHRYPDGTEKPIAHASKTLNSAERNYSQIEKEALSIVYGIKKFHQYLAAKFFELVTDHRPLLAIFNPAKGISGTTANRLQRWSLALMGYNYVIKYKPTLQHGNADGLSRLPAGEDKSFVDEESIQVNRIQAQIVEEGLIDSNRIQMAIDTDDHLQVIKKYIMNKWPNSMSQKSDPDLFPYFSVRKALSVAHGCILKDVQVVIPKSLRFRVLQMLHRGHLGVVKMKQLARAHCWWPKMELDIENMTKSCKICAMIAAKPKEDFKPWPEPELVWSRVHMDFLGPLWNSKWLVMVDAKSKFPFVADMGHDTSAKNLCNVLEQAIDWLGPPTTLVSDNGPPFTSFEMKEFYKQYGIEHITTPPYHPPSNGIAERFVRSFKEGMIMQQESGQTNKSVALRNVLRSYRWTPHTTTGTAPAEALFRRPIRTELARLHPSLAKPQTRKSSKYKIGQEIWARNHQRNKRIDWIPGVITQQVGSMMYRIELGNGQTCVRHQNQLRFRQESDIQDDLEDLTENLLNRNKPTVTPVVQHTPQQARQHTPQQSPRYPQRQRRPPDRYSP</sequence>
<dbReference type="Gene3D" id="1.10.340.70">
    <property type="match status" value="1"/>
</dbReference>
<dbReference type="Pfam" id="PF00078">
    <property type="entry name" value="RVT_1"/>
    <property type="match status" value="1"/>
</dbReference>
<dbReference type="FunFam" id="3.30.70.270:FF:000026">
    <property type="entry name" value="Transposon Ty3-G Gag-Pol polyprotein"/>
    <property type="match status" value="1"/>
</dbReference>
<dbReference type="GO" id="GO:0003824">
    <property type="term" value="F:catalytic activity"/>
    <property type="evidence" value="ECO:0007669"/>
    <property type="project" value="UniProtKB-KW"/>
</dbReference>
<dbReference type="InterPro" id="IPR001584">
    <property type="entry name" value="Integrase_cat-core"/>
</dbReference>
<dbReference type="PROSITE" id="PS50878">
    <property type="entry name" value="RT_POL"/>
    <property type="match status" value="1"/>
</dbReference>
<feature type="domain" description="Reverse transcriptase" evidence="3">
    <location>
        <begin position="1"/>
        <end position="80"/>
    </location>
</feature>
<dbReference type="SUPFAM" id="SSF53098">
    <property type="entry name" value="Ribonuclease H-like"/>
    <property type="match status" value="1"/>
</dbReference>
<dbReference type="FunFam" id="3.10.20.370:FF:000001">
    <property type="entry name" value="Retrovirus-related Pol polyprotein from transposon 17.6-like protein"/>
    <property type="match status" value="1"/>
</dbReference>
<dbReference type="AlphaFoldDB" id="A0A814UY37"/>
<gene>
    <name evidence="5" type="ORF">XAT740_LOCUS22650</name>
</gene>
<evidence type="ECO:0000259" key="3">
    <source>
        <dbReference type="PROSITE" id="PS50878"/>
    </source>
</evidence>
<dbReference type="InterPro" id="IPR050951">
    <property type="entry name" value="Retrovirus_Pol_polyprotein"/>
</dbReference>
<dbReference type="SUPFAM" id="SSF56672">
    <property type="entry name" value="DNA/RNA polymerases"/>
    <property type="match status" value="1"/>
</dbReference>
<protein>
    <submittedName>
        <fullName evidence="5">Uncharacterized protein</fullName>
    </submittedName>
</protein>
<dbReference type="InterPro" id="IPR041577">
    <property type="entry name" value="RT_RNaseH_2"/>
</dbReference>
<dbReference type="GO" id="GO:0003676">
    <property type="term" value="F:nucleic acid binding"/>
    <property type="evidence" value="ECO:0007669"/>
    <property type="project" value="InterPro"/>
</dbReference>
<evidence type="ECO:0000313" key="5">
    <source>
        <dbReference type="EMBL" id="CAF1182348.1"/>
    </source>
</evidence>
<dbReference type="EMBL" id="CAJNOR010001676">
    <property type="protein sequence ID" value="CAF1182348.1"/>
    <property type="molecule type" value="Genomic_DNA"/>
</dbReference>
<dbReference type="InterPro" id="IPR012337">
    <property type="entry name" value="RNaseH-like_sf"/>
</dbReference>
<dbReference type="PROSITE" id="PS50994">
    <property type="entry name" value="INTEGRASE"/>
    <property type="match status" value="1"/>
</dbReference>
<organism evidence="5 6">
    <name type="scientific">Adineta ricciae</name>
    <name type="common">Rotifer</name>
    <dbReference type="NCBI Taxonomy" id="249248"/>
    <lineage>
        <taxon>Eukaryota</taxon>
        <taxon>Metazoa</taxon>
        <taxon>Spiralia</taxon>
        <taxon>Gnathifera</taxon>
        <taxon>Rotifera</taxon>
        <taxon>Eurotatoria</taxon>
        <taxon>Bdelloidea</taxon>
        <taxon>Adinetida</taxon>
        <taxon>Adinetidae</taxon>
        <taxon>Adineta</taxon>
    </lineage>
</organism>
<proteinExistence type="predicted"/>
<dbReference type="Proteomes" id="UP000663828">
    <property type="component" value="Unassembled WGS sequence"/>
</dbReference>
<dbReference type="Pfam" id="PF17919">
    <property type="entry name" value="RT_RNaseH_2"/>
    <property type="match status" value="1"/>
</dbReference>
<dbReference type="InterPro" id="IPR041588">
    <property type="entry name" value="Integrase_H2C2"/>
</dbReference>
<evidence type="ECO:0000259" key="4">
    <source>
        <dbReference type="PROSITE" id="PS50994"/>
    </source>
</evidence>
<dbReference type="InterPro" id="IPR043502">
    <property type="entry name" value="DNA/RNA_pol_sf"/>
</dbReference>
<reference evidence="5" key="1">
    <citation type="submission" date="2021-02" db="EMBL/GenBank/DDBJ databases">
        <authorList>
            <person name="Nowell W R."/>
        </authorList>
    </citation>
    <scope>NUCLEOTIDE SEQUENCE</scope>
</reference>
<evidence type="ECO:0000256" key="2">
    <source>
        <dbReference type="SAM" id="MobiDB-lite"/>
    </source>
</evidence>
<keyword evidence="1" id="KW-0511">Multifunctional enzyme</keyword>
<dbReference type="CDD" id="cd09274">
    <property type="entry name" value="RNase_HI_RT_Ty3"/>
    <property type="match status" value="1"/>
</dbReference>
<dbReference type="FunFam" id="3.30.70.270:FF:000003">
    <property type="entry name" value="Transposon Ty3-G Gag-Pol polyprotein"/>
    <property type="match status" value="1"/>
</dbReference>